<comment type="caution">
    <text evidence="1">The sequence shown here is derived from an EMBL/GenBank/DDBJ whole genome shotgun (WGS) entry which is preliminary data.</text>
</comment>
<name>A0ABV7VAV1_9PROT</name>
<evidence type="ECO:0000313" key="1">
    <source>
        <dbReference type="EMBL" id="MFC3674198.1"/>
    </source>
</evidence>
<organism evidence="1 2">
    <name type="scientific">Ferrovibrio xuzhouensis</name>
    <dbReference type="NCBI Taxonomy" id="1576914"/>
    <lineage>
        <taxon>Bacteria</taxon>
        <taxon>Pseudomonadati</taxon>
        <taxon>Pseudomonadota</taxon>
        <taxon>Alphaproteobacteria</taxon>
        <taxon>Rhodospirillales</taxon>
        <taxon>Rhodospirillaceae</taxon>
        <taxon>Ferrovibrio</taxon>
    </lineage>
</organism>
<dbReference type="EMBL" id="JBHRYJ010000001">
    <property type="protein sequence ID" value="MFC3674198.1"/>
    <property type="molecule type" value="Genomic_DNA"/>
</dbReference>
<sequence length="75" mass="8122">MQTPSLSRETEARLRYRDGAFDVVFPGSYVLCAVTGVRIPLDRLRYWSVDRQEAYADAGAALRGLQGSGATGGAQ</sequence>
<accession>A0ABV7VAV1</accession>
<evidence type="ECO:0000313" key="2">
    <source>
        <dbReference type="Proteomes" id="UP001595711"/>
    </source>
</evidence>
<keyword evidence="2" id="KW-1185">Reference proteome</keyword>
<dbReference type="InterPro" id="IPR018661">
    <property type="entry name" value="DUF2093"/>
</dbReference>
<gene>
    <name evidence="1" type="ORF">ACFOOQ_01505</name>
</gene>
<dbReference type="Pfam" id="PF09866">
    <property type="entry name" value="DUF2093"/>
    <property type="match status" value="1"/>
</dbReference>
<reference evidence="2" key="1">
    <citation type="journal article" date="2019" name="Int. J. Syst. Evol. Microbiol.">
        <title>The Global Catalogue of Microorganisms (GCM) 10K type strain sequencing project: providing services to taxonomists for standard genome sequencing and annotation.</title>
        <authorList>
            <consortium name="The Broad Institute Genomics Platform"/>
            <consortium name="The Broad Institute Genome Sequencing Center for Infectious Disease"/>
            <person name="Wu L."/>
            <person name="Ma J."/>
        </authorList>
    </citation>
    <scope>NUCLEOTIDE SEQUENCE [LARGE SCALE GENOMIC DNA]</scope>
    <source>
        <strain evidence="2">KCTC 42182</strain>
    </source>
</reference>
<dbReference type="Proteomes" id="UP001595711">
    <property type="component" value="Unassembled WGS sequence"/>
</dbReference>
<dbReference type="RefSeq" id="WP_379720722.1">
    <property type="nucleotide sequence ID" value="NZ_JBHRYJ010000001.1"/>
</dbReference>
<proteinExistence type="predicted"/>
<protein>
    <submittedName>
        <fullName evidence="1">DUF2093 domain-containing protein</fullName>
    </submittedName>
</protein>